<dbReference type="InterPro" id="IPR042885">
    <property type="entry name" value="HIPP47/16"/>
</dbReference>
<dbReference type="EMBL" id="VIBQ01000095">
    <property type="protein sequence ID" value="KAB8731808.1"/>
    <property type="molecule type" value="Genomic_DNA"/>
</dbReference>
<keyword evidence="2" id="KW-1185">Reference proteome</keyword>
<evidence type="ECO:0008006" key="3">
    <source>
        <dbReference type="Google" id="ProtNLM"/>
    </source>
</evidence>
<protein>
    <recommendedName>
        <fullName evidence="3">HMA domain-containing protein</fullName>
    </recommendedName>
</protein>
<proteinExistence type="predicted"/>
<evidence type="ECO:0000313" key="2">
    <source>
        <dbReference type="Proteomes" id="UP000327013"/>
    </source>
</evidence>
<dbReference type="AlphaFoldDB" id="A0A5N6L501"/>
<gene>
    <name evidence="1" type="ORF">FH972_026446</name>
</gene>
<sequence length="116" mass="12711">MVIKVQMHNDRRRTRAMKIAAAADGMSSVAIQGSEKDELMVSGEGVDSVNLTRSLRRKLCYAAILSVEEVKANAGTGTSATSSNVFGFPAYYQSCQPFPKYYEVVHDPYPNNCSII</sequence>
<dbReference type="Proteomes" id="UP000327013">
    <property type="component" value="Unassembled WGS sequence"/>
</dbReference>
<dbReference type="PANTHER" id="PTHR46932">
    <property type="entry name" value="HEAVY METAL-ASSOCIATED ISOPRENYLATED PLANT PROTEIN 47"/>
    <property type="match status" value="1"/>
</dbReference>
<accession>A0A5N6L501</accession>
<name>A0A5N6L501_9ROSI</name>
<dbReference type="PANTHER" id="PTHR46932:SF12">
    <property type="entry name" value="HEAVY METAL-ASSOCIATED ISOPRENYLATED PLANT PROTEIN 47"/>
    <property type="match status" value="1"/>
</dbReference>
<comment type="caution">
    <text evidence="1">The sequence shown here is derived from an EMBL/GenBank/DDBJ whole genome shotgun (WGS) entry which is preliminary data.</text>
</comment>
<reference evidence="1 2" key="1">
    <citation type="submission" date="2019-06" db="EMBL/GenBank/DDBJ databases">
        <title>A chromosomal-level reference genome of Carpinus fangiana (Coryloideae, Betulaceae).</title>
        <authorList>
            <person name="Yang X."/>
            <person name="Wang Z."/>
            <person name="Zhang L."/>
            <person name="Hao G."/>
            <person name="Liu J."/>
            <person name="Yang Y."/>
        </authorList>
    </citation>
    <scope>NUCLEOTIDE SEQUENCE [LARGE SCALE GENOMIC DNA]</scope>
    <source>
        <strain evidence="1">Cfa_2016G</strain>
        <tissue evidence="1">Leaf</tissue>
    </source>
</reference>
<dbReference type="OrthoDB" id="692882at2759"/>
<dbReference type="Gene3D" id="3.30.70.100">
    <property type="match status" value="1"/>
</dbReference>
<organism evidence="1 2">
    <name type="scientific">Carpinus fangiana</name>
    <dbReference type="NCBI Taxonomy" id="176857"/>
    <lineage>
        <taxon>Eukaryota</taxon>
        <taxon>Viridiplantae</taxon>
        <taxon>Streptophyta</taxon>
        <taxon>Embryophyta</taxon>
        <taxon>Tracheophyta</taxon>
        <taxon>Spermatophyta</taxon>
        <taxon>Magnoliopsida</taxon>
        <taxon>eudicotyledons</taxon>
        <taxon>Gunneridae</taxon>
        <taxon>Pentapetalae</taxon>
        <taxon>rosids</taxon>
        <taxon>fabids</taxon>
        <taxon>Fagales</taxon>
        <taxon>Betulaceae</taxon>
        <taxon>Carpinus</taxon>
    </lineage>
</organism>
<evidence type="ECO:0000313" key="1">
    <source>
        <dbReference type="EMBL" id="KAB8731808.1"/>
    </source>
</evidence>